<keyword evidence="2" id="KW-1185">Reference proteome</keyword>
<dbReference type="EMBL" id="KB644414">
    <property type="protein sequence ID" value="EPS31817.1"/>
    <property type="molecule type" value="Genomic_DNA"/>
</dbReference>
<name>S8BAK7_PENO1</name>
<accession>S8BAK7</accession>
<organism evidence="1 2">
    <name type="scientific">Penicillium oxalicum (strain 114-2 / CGMCC 5302)</name>
    <name type="common">Penicillium decumbens</name>
    <dbReference type="NCBI Taxonomy" id="933388"/>
    <lineage>
        <taxon>Eukaryota</taxon>
        <taxon>Fungi</taxon>
        <taxon>Dikarya</taxon>
        <taxon>Ascomycota</taxon>
        <taxon>Pezizomycotina</taxon>
        <taxon>Eurotiomycetes</taxon>
        <taxon>Eurotiomycetidae</taxon>
        <taxon>Eurotiales</taxon>
        <taxon>Aspergillaceae</taxon>
        <taxon>Penicillium</taxon>
    </lineage>
</organism>
<evidence type="ECO:0000313" key="1">
    <source>
        <dbReference type="EMBL" id="EPS31817.1"/>
    </source>
</evidence>
<reference evidence="1 2" key="1">
    <citation type="journal article" date="2013" name="PLoS ONE">
        <title>Genomic and secretomic analyses reveal unique features of the lignocellulolytic enzyme system of Penicillium decumbens.</title>
        <authorList>
            <person name="Liu G."/>
            <person name="Zhang L."/>
            <person name="Wei X."/>
            <person name="Zou G."/>
            <person name="Qin Y."/>
            <person name="Ma L."/>
            <person name="Li J."/>
            <person name="Zheng H."/>
            <person name="Wang S."/>
            <person name="Wang C."/>
            <person name="Xun L."/>
            <person name="Zhao G.-P."/>
            <person name="Zhou Z."/>
            <person name="Qu Y."/>
        </authorList>
    </citation>
    <scope>NUCLEOTIDE SEQUENCE [LARGE SCALE GENOMIC DNA]</scope>
    <source>
        <strain evidence="2">114-2 / CGMCC 5302</strain>
    </source>
</reference>
<evidence type="ECO:0000313" key="2">
    <source>
        <dbReference type="Proteomes" id="UP000019376"/>
    </source>
</evidence>
<sequence>MFDQVPPQYHRPLATLMGFNRSELSPSAQTNAPKIDNRTLICCEKVVNPFPQYARKKSLTKCMRIYILRTYTEYAVRGGGHRQELASQPRLA</sequence>
<proteinExistence type="predicted"/>
<dbReference type="Proteomes" id="UP000019376">
    <property type="component" value="Unassembled WGS sequence"/>
</dbReference>
<dbReference type="AlphaFoldDB" id="S8BAK7"/>
<gene>
    <name evidence="1" type="ORF">PDE_06775</name>
</gene>
<protein>
    <submittedName>
        <fullName evidence="1">Uncharacterized protein</fullName>
    </submittedName>
</protein>
<dbReference type="HOGENOM" id="CLU_2414002_0_0_1"/>